<proteinExistence type="predicted"/>
<keyword evidence="3" id="KW-1185">Reference proteome</keyword>
<sequence length="110" mass="11931">MNTIRLRFLMAAKVLAYISAASLGFTTTLIVFARLVTLADDSHHATGGAYRRGLCPLQEPEIGCRGASFQRLVRIRKGLLPTSTLCNTSRPATSFLCSPCPSLSGSRNWT</sequence>
<dbReference type="Proteomes" id="UP001489004">
    <property type="component" value="Unassembled WGS sequence"/>
</dbReference>
<evidence type="ECO:0008006" key="4">
    <source>
        <dbReference type="Google" id="ProtNLM"/>
    </source>
</evidence>
<accession>A0AAW1P7Y5</accession>
<keyword evidence="1" id="KW-0472">Membrane</keyword>
<reference evidence="2 3" key="1">
    <citation type="journal article" date="2024" name="Nat. Commun.">
        <title>Phylogenomics reveals the evolutionary origins of lichenization in chlorophyte algae.</title>
        <authorList>
            <person name="Puginier C."/>
            <person name="Libourel C."/>
            <person name="Otte J."/>
            <person name="Skaloud P."/>
            <person name="Haon M."/>
            <person name="Grisel S."/>
            <person name="Petersen M."/>
            <person name="Berrin J.G."/>
            <person name="Delaux P.M."/>
            <person name="Dal Grande F."/>
            <person name="Keller J."/>
        </authorList>
    </citation>
    <scope>NUCLEOTIDE SEQUENCE [LARGE SCALE GENOMIC DNA]</scope>
    <source>
        <strain evidence="2 3">SAG 2043</strain>
    </source>
</reference>
<feature type="transmembrane region" description="Helical" evidence="1">
    <location>
        <begin position="14"/>
        <end position="36"/>
    </location>
</feature>
<dbReference type="AlphaFoldDB" id="A0AAW1P7Y5"/>
<evidence type="ECO:0000313" key="3">
    <source>
        <dbReference type="Proteomes" id="UP001489004"/>
    </source>
</evidence>
<comment type="caution">
    <text evidence="2">The sequence shown here is derived from an EMBL/GenBank/DDBJ whole genome shotgun (WGS) entry which is preliminary data.</text>
</comment>
<name>A0AAW1P7Y5_9CHLO</name>
<protein>
    <recommendedName>
        <fullName evidence="4">Secreted protein</fullName>
    </recommendedName>
</protein>
<gene>
    <name evidence="2" type="ORF">WJX72_002896</name>
</gene>
<keyword evidence="1" id="KW-0812">Transmembrane</keyword>
<evidence type="ECO:0000313" key="2">
    <source>
        <dbReference type="EMBL" id="KAK9804742.1"/>
    </source>
</evidence>
<organism evidence="2 3">
    <name type="scientific">[Myrmecia] bisecta</name>
    <dbReference type="NCBI Taxonomy" id="41462"/>
    <lineage>
        <taxon>Eukaryota</taxon>
        <taxon>Viridiplantae</taxon>
        <taxon>Chlorophyta</taxon>
        <taxon>core chlorophytes</taxon>
        <taxon>Trebouxiophyceae</taxon>
        <taxon>Trebouxiales</taxon>
        <taxon>Trebouxiaceae</taxon>
        <taxon>Myrmecia</taxon>
    </lineage>
</organism>
<keyword evidence="1" id="KW-1133">Transmembrane helix</keyword>
<evidence type="ECO:0000256" key="1">
    <source>
        <dbReference type="SAM" id="Phobius"/>
    </source>
</evidence>
<dbReference type="EMBL" id="JALJOR010000017">
    <property type="protein sequence ID" value="KAK9804742.1"/>
    <property type="molecule type" value="Genomic_DNA"/>
</dbReference>